<dbReference type="EMBL" id="HBER01044470">
    <property type="protein sequence ID" value="CAD8547044.1"/>
    <property type="molecule type" value="Transcribed_RNA"/>
</dbReference>
<evidence type="ECO:0000313" key="1">
    <source>
        <dbReference type="EMBL" id="CAD8547044.1"/>
    </source>
</evidence>
<organism evidence="1">
    <name type="scientific">Calcidiscus leptoporus</name>
    <dbReference type="NCBI Taxonomy" id="127549"/>
    <lineage>
        <taxon>Eukaryota</taxon>
        <taxon>Haptista</taxon>
        <taxon>Haptophyta</taxon>
        <taxon>Prymnesiophyceae</taxon>
        <taxon>Coccolithales</taxon>
        <taxon>Calcidiscaceae</taxon>
        <taxon>Calcidiscus</taxon>
    </lineage>
</organism>
<sequence length="109" mass="11742">MAGTYHYKITLGDEISAKPFGEMADEMPECSAADMYTLEKQIYDACAEKSGFPTFTYQNSMVSESTSLDGAAFLGGVQCSCRVGCNLFTDGHIHSLRRSLLLSGSGLHA</sequence>
<proteinExistence type="predicted"/>
<name>A0A7S0JCT0_9EUKA</name>
<reference evidence="1" key="1">
    <citation type="submission" date="2021-01" db="EMBL/GenBank/DDBJ databases">
        <authorList>
            <person name="Corre E."/>
            <person name="Pelletier E."/>
            <person name="Niang G."/>
            <person name="Scheremetjew M."/>
            <person name="Finn R."/>
            <person name="Kale V."/>
            <person name="Holt S."/>
            <person name="Cochrane G."/>
            <person name="Meng A."/>
            <person name="Brown T."/>
            <person name="Cohen L."/>
        </authorList>
    </citation>
    <scope>NUCLEOTIDE SEQUENCE</scope>
    <source>
        <strain evidence="1">RCC1130</strain>
    </source>
</reference>
<protein>
    <submittedName>
        <fullName evidence="1">Uncharacterized protein</fullName>
    </submittedName>
</protein>
<accession>A0A7S0JCT0</accession>
<dbReference type="AlphaFoldDB" id="A0A7S0JCT0"/>
<gene>
    <name evidence="1" type="ORF">CLEP1334_LOCUS22334</name>
</gene>